<name>A0ACC3CK39_PYRYE</name>
<evidence type="ECO:0000313" key="1">
    <source>
        <dbReference type="EMBL" id="KAK1870425.1"/>
    </source>
</evidence>
<sequence length="1623" mass="156414">MAPASPTPPGTSPSPRPPGLTGGDGSGSGSGSGSGGDSGDGGGGAGSGGGSGGGEVGAPVIAAASAVAAASAPEDASSLAPPLGGEGGRDDGGCGGGGGALACDGGGGGGGGGRSGGGGGGNGGGGGRGGIDDSGGGGGIGGASGGGGGGSGGSGGSGVVVGDGGGYQSLGAAGASSGHSSSAGGPDQRGGDHRHGASDGGRRSAGSRPRQLRDIVSYETVLVVASFLLDNPPHPGVDQKWVAALSSPMSSKLHDDFQCTLRDLDVGIKRRVMSEMFVKQGAATSTTSAPSLVVAVPYALARMTLADPNCVPDVNDPACVFFASPRRRRLDSGDNATGAPAELPLPPAPPIRPFLDVLFRDRHFSGHAMTKTFALAYRVRVALRALVICDRSIHRLLAAAAQVVADTEGSRPRSVTAVDDAKRAGGTEWGEEWAATIRDVPTLVRTLRQVLGPERVDVTRYERYAHNWYLEVLYFGLFGMTSRVGDGGPSTDAATDGAPLGGGSTSGGGRSGPATAAAAAPATVPAASMPASDWLDGLPLGPPQSRRPTPPRSRTSRRQRAKAAASAGRTAAVAASAAAAAAAAPTSAHTHGGGAGSTASAPVGADDDSDGGRGGAAALSEAPPDPPAGQGSVPEQKGMRRGGGAPPVDSRGSGGGGSSSGPPRGSGGSSSGPPRGSSGDAGTPTVGVRHRRTIPLCLPPPAPEGEEGATREGGTTAPRGAVPSPSRDARTGGPVHRVTGGPPVGTGTARPVQHDGRVHSPSAGASAMAPTGGLRSRRRARRLPSLPPPPPPLPPSLASFPPLTPASLPPTFRPSASVPSSAARPGPGGGRSTRAPTPSGSPRSRVGPPLPGRSTGAWTAVAPPPPTRDTAVRWSTGDPPAARQRAPAAPRPPVVPVGGPHAAAAAAAAGGRRPATPRAPAPVQAVGVRAVPAAAAVAAETPARTPAAPSALPAWGAVGGRPPAARIPSLGGPSRTVAPLAAASPAGARGLAVGDTMPATPSLPAGPVEDPALVGAPPALRHPPVIPSVEDPVLAGTPRASRLPPVGTPVKDPALTAAPPPAVSSTGALLLPPAEATSQWPLTAAADVVAPAQAARPPPFPTLFATETAALPLFTPSTAHAASSSWPTLTAVGDSPWAPLPTRAAVGVVAPPQASTPLPPLHAAAGAQPAALSPHMLPFTHTAAPVVPAAAAAARDSRLMGLFPSAPSAASVVALPASPSLAEARSPPPVAAAKEGPTAAVMASAAAAAAAAVAPAEAALPDALLMASAANTPAPPSRTHSATGAASSRPALGVRTGSPPLPPSPPPPPAPRPAVALPGGTPPLTLPPGTDMVGLVAAALSAPPPLFSAPLWPPLDTDRASVRDWRAAVDATAAAVTDAVESRHALAAATSPGIVPPTATAAAATAAAAVDGAMAAAAALRRAAKRVVGTYPLFSTGGRARPTLAAAVGTPGVLRSGAAPLTAVTQAAAAAAATAAATAAAAAPSPPVATTRGGGAPDLRASLSVLAVGVPGGLAPATLVTAAALVDRVAAADAAGGALSPPAAGRLEVVAAALLAARHSPGVPPLPVEALAAVPALGVADAAAGEELEAALVRRLGDRGVVVSAAQQEATAWLLLWHWVGVS</sequence>
<accession>A0ACC3CK39</accession>
<dbReference type="EMBL" id="CM020620">
    <property type="protein sequence ID" value="KAK1870425.1"/>
    <property type="molecule type" value="Genomic_DNA"/>
</dbReference>
<keyword evidence="2" id="KW-1185">Reference proteome</keyword>
<reference evidence="1" key="1">
    <citation type="submission" date="2019-11" db="EMBL/GenBank/DDBJ databases">
        <title>Nori genome reveals adaptations in red seaweeds to the harsh intertidal environment.</title>
        <authorList>
            <person name="Wang D."/>
            <person name="Mao Y."/>
        </authorList>
    </citation>
    <scope>NUCLEOTIDE SEQUENCE</scope>
    <source>
        <tissue evidence="1">Gametophyte</tissue>
    </source>
</reference>
<proteinExistence type="predicted"/>
<gene>
    <name evidence="1" type="ORF">I4F81_012885</name>
</gene>
<protein>
    <submittedName>
        <fullName evidence="1">Uncharacterized protein</fullName>
    </submittedName>
</protein>
<evidence type="ECO:0000313" key="2">
    <source>
        <dbReference type="Proteomes" id="UP000798662"/>
    </source>
</evidence>
<dbReference type="Proteomes" id="UP000798662">
    <property type="component" value="Chromosome 3"/>
</dbReference>
<organism evidence="1 2">
    <name type="scientific">Pyropia yezoensis</name>
    <name type="common">Susabi-nori</name>
    <name type="synonym">Porphyra yezoensis</name>
    <dbReference type="NCBI Taxonomy" id="2788"/>
    <lineage>
        <taxon>Eukaryota</taxon>
        <taxon>Rhodophyta</taxon>
        <taxon>Bangiophyceae</taxon>
        <taxon>Bangiales</taxon>
        <taxon>Bangiaceae</taxon>
        <taxon>Pyropia</taxon>
    </lineage>
</organism>
<comment type="caution">
    <text evidence="1">The sequence shown here is derived from an EMBL/GenBank/DDBJ whole genome shotgun (WGS) entry which is preliminary data.</text>
</comment>